<dbReference type="Pfam" id="PF23381">
    <property type="entry name" value="Beta-prop_IFT122_1st"/>
    <property type="match status" value="1"/>
</dbReference>
<evidence type="ECO:0000259" key="9">
    <source>
        <dbReference type="Pfam" id="PF23381"/>
    </source>
</evidence>
<dbReference type="STRING" id="126957.T1IRE0"/>
<dbReference type="FunFam" id="2.130.10.10:FF:000176">
    <property type="entry name" value="Intraflagellar transport protein 122 homolog"/>
    <property type="match status" value="1"/>
</dbReference>
<dbReference type="Pfam" id="PF25144">
    <property type="entry name" value="Zn_ribbon_IFT122"/>
    <property type="match status" value="1"/>
</dbReference>
<evidence type="ECO:0000256" key="5">
    <source>
        <dbReference type="ARBA" id="ARBA00023069"/>
    </source>
</evidence>
<dbReference type="InterPro" id="IPR056838">
    <property type="entry name" value="Zn_ribbon_IFT122"/>
</dbReference>
<dbReference type="GO" id="GO:0061512">
    <property type="term" value="P:protein localization to cilium"/>
    <property type="evidence" value="ECO:0007669"/>
    <property type="project" value="TreeGrafter"/>
</dbReference>
<keyword evidence="4" id="KW-0677">Repeat</keyword>
<dbReference type="GO" id="GO:1905515">
    <property type="term" value="P:non-motile cilium assembly"/>
    <property type="evidence" value="ECO:0007669"/>
    <property type="project" value="TreeGrafter"/>
</dbReference>
<evidence type="ECO:0000259" key="10">
    <source>
        <dbReference type="Pfam" id="PF25144"/>
    </source>
</evidence>
<dbReference type="PROSITE" id="PS50294">
    <property type="entry name" value="WD_REPEATS_REGION"/>
    <property type="match status" value="1"/>
</dbReference>
<dbReference type="PhylomeDB" id="T1IRE0"/>
<evidence type="ECO:0000256" key="3">
    <source>
        <dbReference type="ARBA" id="ARBA00022574"/>
    </source>
</evidence>
<dbReference type="Proteomes" id="UP000014500">
    <property type="component" value="Unassembled WGS sequence"/>
</dbReference>
<evidence type="ECO:0000256" key="4">
    <source>
        <dbReference type="ARBA" id="ARBA00022737"/>
    </source>
</evidence>
<feature type="domain" description="Intraflagellar transport protein 122 homolog TPR" evidence="11">
    <location>
        <begin position="564"/>
        <end position="939"/>
    </location>
</feature>
<name>T1IRE0_STRMM</name>
<dbReference type="Gene3D" id="2.130.10.10">
    <property type="entry name" value="YVTN repeat-like/Quinoprotein amine dehydrogenase"/>
    <property type="match status" value="2"/>
</dbReference>
<dbReference type="EMBL" id="JH431355">
    <property type="status" value="NOT_ANNOTATED_CDS"/>
    <property type="molecule type" value="Genomic_DNA"/>
</dbReference>
<dbReference type="Pfam" id="PF25143">
    <property type="entry name" value="Zn_ribbon_IFT122_C"/>
    <property type="match status" value="1"/>
</dbReference>
<organism evidence="12 13">
    <name type="scientific">Strigamia maritima</name>
    <name type="common">European centipede</name>
    <name type="synonym">Geophilus maritimus</name>
    <dbReference type="NCBI Taxonomy" id="126957"/>
    <lineage>
        <taxon>Eukaryota</taxon>
        <taxon>Metazoa</taxon>
        <taxon>Ecdysozoa</taxon>
        <taxon>Arthropoda</taxon>
        <taxon>Myriapoda</taxon>
        <taxon>Chilopoda</taxon>
        <taxon>Pleurostigmophora</taxon>
        <taxon>Geophilomorpha</taxon>
        <taxon>Linotaeniidae</taxon>
        <taxon>Strigamia</taxon>
    </lineage>
</organism>
<keyword evidence="3 7" id="KW-0853">WD repeat</keyword>
<dbReference type="GO" id="GO:0035721">
    <property type="term" value="P:intraciliary retrograde transport"/>
    <property type="evidence" value="ECO:0007669"/>
    <property type="project" value="TreeGrafter"/>
</dbReference>
<feature type="domain" description="IFT122 zinc ribbon" evidence="10">
    <location>
        <begin position="994"/>
        <end position="1037"/>
    </location>
</feature>
<reference evidence="12" key="2">
    <citation type="submission" date="2015-02" db="UniProtKB">
        <authorList>
            <consortium name="EnsemblMetazoa"/>
        </authorList>
    </citation>
    <scope>IDENTIFICATION</scope>
</reference>
<dbReference type="FunFam" id="1.25.40.470:FF:000005">
    <property type="entry name" value="Intraflagellar transport protein 122 homolog"/>
    <property type="match status" value="1"/>
</dbReference>
<protein>
    <recommendedName>
        <fullName evidence="2">Intraflagellar transport protein 122 homolog</fullName>
    </recommendedName>
</protein>
<comment type="subcellular location">
    <subcellularLocation>
        <location evidence="1">Cell projection</location>
        <location evidence="1">Cilium</location>
    </subcellularLocation>
</comment>
<dbReference type="PROSITE" id="PS50082">
    <property type="entry name" value="WD_REPEATS_2"/>
    <property type="match status" value="1"/>
</dbReference>
<keyword evidence="6" id="KW-0966">Cell projection</keyword>
<dbReference type="InterPro" id="IPR056153">
    <property type="entry name" value="Beta-prop_IFT122_1st"/>
</dbReference>
<dbReference type="Pfam" id="PF00400">
    <property type="entry name" value="WD40"/>
    <property type="match status" value="1"/>
</dbReference>
<feature type="domain" description="IFT122 second beta-propeller" evidence="8">
    <location>
        <begin position="303"/>
        <end position="557"/>
    </location>
</feature>
<evidence type="ECO:0000313" key="13">
    <source>
        <dbReference type="Proteomes" id="UP000014500"/>
    </source>
</evidence>
<feature type="domain" description="IFT122 first beta-propeller" evidence="9">
    <location>
        <begin position="13"/>
        <end position="193"/>
    </location>
</feature>
<evidence type="ECO:0000259" key="11">
    <source>
        <dbReference type="Pfam" id="PF25295"/>
    </source>
</evidence>
<dbReference type="InterPro" id="IPR057411">
    <property type="entry name" value="TPR_IFT122"/>
</dbReference>
<dbReference type="eggNOG" id="KOG1538">
    <property type="taxonomic scope" value="Eukaryota"/>
</dbReference>
<dbReference type="InterPro" id="IPR001680">
    <property type="entry name" value="WD40_rpt"/>
</dbReference>
<accession>T1IRE0</accession>
<evidence type="ECO:0000256" key="2">
    <source>
        <dbReference type="ARBA" id="ARBA00019442"/>
    </source>
</evidence>
<dbReference type="InterPro" id="IPR039857">
    <property type="entry name" value="Ift122/121"/>
</dbReference>
<dbReference type="PANTHER" id="PTHR12764:SF4">
    <property type="entry name" value="INTRAFLAGELLAR TRANSPORT PROTEIN 122 HOMOLOG"/>
    <property type="match status" value="1"/>
</dbReference>
<evidence type="ECO:0000313" key="12">
    <source>
        <dbReference type="EnsemblMetazoa" id="SMAR003628-PA"/>
    </source>
</evidence>
<dbReference type="SMART" id="SM00320">
    <property type="entry name" value="WD40"/>
    <property type="match status" value="7"/>
</dbReference>
<dbReference type="GO" id="GO:0097730">
    <property type="term" value="C:non-motile cilium"/>
    <property type="evidence" value="ECO:0007669"/>
    <property type="project" value="TreeGrafter"/>
</dbReference>
<dbReference type="SUPFAM" id="SSF50978">
    <property type="entry name" value="WD40 repeat-like"/>
    <property type="match status" value="2"/>
</dbReference>
<keyword evidence="5" id="KW-0969">Cilium</keyword>
<reference evidence="13" key="1">
    <citation type="submission" date="2011-05" db="EMBL/GenBank/DDBJ databases">
        <authorList>
            <person name="Richards S.R."/>
            <person name="Qu J."/>
            <person name="Jiang H."/>
            <person name="Jhangiani S.N."/>
            <person name="Agravi P."/>
            <person name="Goodspeed R."/>
            <person name="Gross S."/>
            <person name="Mandapat C."/>
            <person name="Jackson L."/>
            <person name="Mathew T."/>
            <person name="Pu L."/>
            <person name="Thornton R."/>
            <person name="Saada N."/>
            <person name="Wilczek-Boney K.B."/>
            <person name="Lee S."/>
            <person name="Kovar C."/>
            <person name="Wu Y."/>
            <person name="Scherer S.E."/>
            <person name="Worley K.C."/>
            <person name="Muzny D.M."/>
            <person name="Gibbs R."/>
        </authorList>
    </citation>
    <scope>NUCLEOTIDE SEQUENCE</scope>
    <source>
        <strain evidence="13">Brora</strain>
    </source>
</reference>
<dbReference type="Pfam" id="PF25295">
    <property type="entry name" value="TPR_IFT122"/>
    <property type="match status" value="1"/>
</dbReference>
<feature type="repeat" description="WD" evidence="7">
    <location>
        <begin position="55"/>
        <end position="86"/>
    </location>
</feature>
<dbReference type="OMA" id="GDSFDTW"/>
<evidence type="ECO:0000256" key="6">
    <source>
        <dbReference type="ARBA" id="ARBA00023273"/>
    </source>
</evidence>
<dbReference type="Pfam" id="PF23377">
    <property type="entry name" value="Beta-prop_IFT122_2nd"/>
    <property type="match status" value="1"/>
</dbReference>
<dbReference type="GO" id="GO:0030991">
    <property type="term" value="C:intraciliary transport particle A"/>
    <property type="evidence" value="ECO:0007669"/>
    <property type="project" value="TreeGrafter"/>
</dbReference>
<dbReference type="PANTHER" id="PTHR12764">
    <property type="entry name" value="WD REPEAT DOMAIN-RELATED"/>
    <property type="match status" value="1"/>
</dbReference>
<evidence type="ECO:0000256" key="7">
    <source>
        <dbReference type="PROSITE-ProRule" id="PRU00221"/>
    </source>
</evidence>
<dbReference type="InterPro" id="IPR056152">
    <property type="entry name" value="Beta-prop_IFT122_2nd"/>
</dbReference>
<dbReference type="HOGENOM" id="CLU_008896_0_0_1"/>
<evidence type="ECO:0000259" key="8">
    <source>
        <dbReference type="Pfam" id="PF23377"/>
    </source>
</evidence>
<evidence type="ECO:0000256" key="1">
    <source>
        <dbReference type="ARBA" id="ARBA00004138"/>
    </source>
</evidence>
<dbReference type="Gene3D" id="1.25.40.470">
    <property type="match status" value="2"/>
</dbReference>
<proteinExistence type="predicted"/>
<dbReference type="EnsemblMetazoa" id="SMAR003628-RA">
    <property type="protein sequence ID" value="SMAR003628-PA"/>
    <property type="gene ID" value="SMAR003628"/>
</dbReference>
<dbReference type="AlphaFoldDB" id="T1IRE0"/>
<dbReference type="InterPro" id="IPR036322">
    <property type="entry name" value="WD40_repeat_dom_sf"/>
</dbReference>
<keyword evidence="13" id="KW-1185">Reference proteome</keyword>
<sequence>MRAGAVWLDKVQDRDETEQCIYDLTFNPDGTQLIVAAGSRVLVYDTSDGTLIQPLKGHKDTVYCVCYANDGKRFASGSADKTVIIWTTKLEGILKYSHGDAIQCLAYNPISHSLASCAVSDFGLWSPQQKSVQKTKINSRITCCSWTNDGQYIALGLYSGVISIRNKNGDEKLKIERSINQFCPIWSLSWSPNKNEPHDTLCVADWGQNLSFYQISGKQIGKDRPLGFDPCCVRYISNGEYILISGSNKQTVLFTKDGVSLGSIIEHTSWIWCSEARHDGNYIAIGCQDGTVAYYQMQFGTVHGLYRERYAYRDNMTDIVIQHLLTDQKVKIKCRDLVKKIAIYKHRLAVQLPERVIIYELFNVDSNDMHYRLKDKISQKFDCNLLVVCMQHIVLCQEKKLQCINFSGVKEQEWLMDSLIRYIKVIGGPAGQEGLLIGLKSGQVLKIFIHNPFPVHVLKVPSAIRCLDLNCSRKKLAVVDEHNTCLVYDVNSKELLYQEPNANSVAWNLLSDDMLCFSGNNTLNIKARNFPVHQQKLQGFVVGFCGSKIFCLHVYSMTTVDVPQSATMYQYLEKKMFKDAYSVACLGVTESDWKALAHEALESFNLSIAKSAFSRLRDLRFLDLINTIEERQRGENEDNVFLAEIYAYSGKFSEAAKLFKKAGLQSRAMAMYTDLRMFDQAQEYLGADEGVDKKNLIKKKAEWANSTNDAKSAAEMFLSAGETIRAIEIIGENGWIDKLLEISRKLDKADRRALLLCAEYFQKYNQFSSAADMYRKIGDMKALVKLYVDGKQWEEAFVLAEQDLEYRNDVYLPYALWLAENDRFVDAQQAFHKAGRQDEALRVLEQLTLNAVNENRFDDAGYYYWMLARQCLDMALGDDKMLEKFKENYRNADMYHAYHKIQRFIDEPFTSCQPETLFNIARYLVNEMTQSVPDGISKVATLYALAKQSRSLGAFKLARFTFEKLQQLRIPPRFQELIDLGALTIRSKPFHDAEELLLLCYRCSTTNPLQSNRGNKCINCLQPFIHAFVSYEVLPVVEFILEDGISDEEAIRLIQSQPSHVTNSETPDQWTENNSGDVQTMTIGDVFSMDDGADPFTAQLMSFEQGGSDDFTPVIVNRATLHSLDPSDIIMCKWPPPLRTQFYRNLMPDVSSITRCPTCNKLFHTEEYELQLLQDEKNIILGYPLNVNFAWYIFSEKLMN</sequence>
<dbReference type="InterPro" id="IPR015943">
    <property type="entry name" value="WD40/YVTN_repeat-like_dom_sf"/>
</dbReference>